<evidence type="ECO:0000256" key="4">
    <source>
        <dbReference type="ARBA" id="ARBA00023002"/>
    </source>
</evidence>
<evidence type="ECO:0000256" key="1">
    <source>
        <dbReference type="ARBA" id="ARBA00001971"/>
    </source>
</evidence>
<dbReference type="InterPro" id="IPR036396">
    <property type="entry name" value="Cyt_P450_sf"/>
</dbReference>
<dbReference type="PANTHER" id="PTHR46206">
    <property type="entry name" value="CYTOCHROME P450"/>
    <property type="match status" value="1"/>
</dbReference>
<dbReference type="SUPFAM" id="SSF48264">
    <property type="entry name" value="Cytochrome P450"/>
    <property type="match status" value="1"/>
</dbReference>
<name>A0A2G8S940_9APHY</name>
<keyword evidence="6" id="KW-0503">Monooxygenase</keyword>
<accession>A0A2G8S940</accession>
<reference evidence="7 8" key="1">
    <citation type="journal article" date="2015" name="Sci. Rep.">
        <title>Chromosome-level genome map provides insights into diverse defense mechanisms in the medicinal fungus Ganoderma sinense.</title>
        <authorList>
            <person name="Zhu Y."/>
            <person name="Xu J."/>
            <person name="Sun C."/>
            <person name="Zhou S."/>
            <person name="Xu H."/>
            <person name="Nelson D.R."/>
            <person name="Qian J."/>
            <person name="Song J."/>
            <person name="Luo H."/>
            <person name="Xiang L."/>
            <person name="Li Y."/>
            <person name="Xu Z."/>
            <person name="Ji A."/>
            <person name="Wang L."/>
            <person name="Lu S."/>
            <person name="Hayward A."/>
            <person name="Sun W."/>
            <person name="Li X."/>
            <person name="Schwartz D.C."/>
            <person name="Wang Y."/>
            <person name="Chen S."/>
        </authorList>
    </citation>
    <scope>NUCLEOTIDE SEQUENCE [LARGE SCALE GENOMIC DNA]</scope>
    <source>
        <strain evidence="7 8">ZZ0214-1</strain>
    </source>
</reference>
<dbReference type="GO" id="GO:0005506">
    <property type="term" value="F:iron ion binding"/>
    <property type="evidence" value="ECO:0007669"/>
    <property type="project" value="InterPro"/>
</dbReference>
<evidence type="ECO:0000256" key="3">
    <source>
        <dbReference type="ARBA" id="ARBA00022723"/>
    </source>
</evidence>
<evidence type="ECO:0000256" key="6">
    <source>
        <dbReference type="RuleBase" id="RU000461"/>
    </source>
</evidence>
<evidence type="ECO:0008006" key="9">
    <source>
        <dbReference type="Google" id="ProtNLM"/>
    </source>
</evidence>
<keyword evidence="4 6" id="KW-0560">Oxidoreductase</keyword>
<dbReference type="InterPro" id="IPR017972">
    <property type="entry name" value="Cyt_P450_CS"/>
</dbReference>
<evidence type="ECO:0000313" key="7">
    <source>
        <dbReference type="EMBL" id="PIL30267.1"/>
    </source>
</evidence>
<dbReference type="AlphaFoldDB" id="A0A2G8S940"/>
<dbReference type="Pfam" id="PF00067">
    <property type="entry name" value="p450"/>
    <property type="match status" value="1"/>
</dbReference>
<organism evidence="7 8">
    <name type="scientific">Ganoderma sinense ZZ0214-1</name>
    <dbReference type="NCBI Taxonomy" id="1077348"/>
    <lineage>
        <taxon>Eukaryota</taxon>
        <taxon>Fungi</taxon>
        <taxon>Dikarya</taxon>
        <taxon>Basidiomycota</taxon>
        <taxon>Agaricomycotina</taxon>
        <taxon>Agaricomycetes</taxon>
        <taxon>Polyporales</taxon>
        <taxon>Polyporaceae</taxon>
        <taxon>Ganoderma</taxon>
    </lineage>
</organism>
<comment type="caution">
    <text evidence="7">The sequence shown here is derived from an EMBL/GenBank/DDBJ whole genome shotgun (WGS) entry which is preliminary data.</text>
</comment>
<dbReference type="OrthoDB" id="3248974at2759"/>
<dbReference type="PROSITE" id="PS00086">
    <property type="entry name" value="CYTOCHROME_P450"/>
    <property type="match status" value="1"/>
</dbReference>
<keyword evidence="6" id="KW-0349">Heme</keyword>
<evidence type="ECO:0000256" key="5">
    <source>
        <dbReference type="ARBA" id="ARBA00023004"/>
    </source>
</evidence>
<comment type="cofactor">
    <cofactor evidence="1">
        <name>heme</name>
        <dbReference type="ChEBI" id="CHEBI:30413"/>
    </cofactor>
</comment>
<keyword evidence="3 6" id="KW-0479">Metal-binding</keyword>
<comment type="similarity">
    <text evidence="2 6">Belongs to the cytochrome P450 family.</text>
</comment>
<gene>
    <name evidence="7" type="ORF">GSI_07445</name>
</gene>
<dbReference type="Proteomes" id="UP000230002">
    <property type="component" value="Unassembled WGS sequence"/>
</dbReference>
<dbReference type="STRING" id="1077348.A0A2G8S940"/>
<evidence type="ECO:0000313" key="8">
    <source>
        <dbReference type="Proteomes" id="UP000230002"/>
    </source>
</evidence>
<dbReference type="GO" id="GO:0016705">
    <property type="term" value="F:oxidoreductase activity, acting on paired donors, with incorporation or reduction of molecular oxygen"/>
    <property type="evidence" value="ECO:0007669"/>
    <property type="project" value="InterPro"/>
</dbReference>
<keyword evidence="5 6" id="KW-0408">Iron</keyword>
<dbReference type="Gene3D" id="1.10.630.10">
    <property type="entry name" value="Cytochrome P450"/>
    <property type="match status" value="1"/>
</dbReference>
<keyword evidence="8" id="KW-1185">Reference proteome</keyword>
<dbReference type="EMBL" id="AYKW01000015">
    <property type="protein sequence ID" value="PIL30267.1"/>
    <property type="molecule type" value="Genomic_DNA"/>
</dbReference>
<evidence type="ECO:0000256" key="2">
    <source>
        <dbReference type="ARBA" id="ARBA00010617"/>
    </source>
</evidence>
<dbReference type="GO" id="GO:0020037">
    <property type="term" value="F:heme binding"/>
    <property type="evidence" value="ECO:0007669"/>
    <property type="project" value="InterPro"/>
</dbReference>
<protein>
    <recommendedName>
        <fullName evidence="9">Cytochrome P450</fullName>
    </recommendedName>
</protein>
<dbReference type="InterPro" id="IPR001128">
    <property type="entry name" value="Cyt_P450"/>
</dbReference>
<sequence>MASQTCEYLILDFRAISIYAVRWYTDPILPGLFYYLGAFRTFGDFRGALEEGYLKARLSLLEPLSNCQTPRTLVSGNAYLMHHAATHLEDSSKFDPLRYARMRSLEGQSLKHHAAVTSPDYIQAFGHGPRACPGRFLASNTLKVVLSYILLGFDLKLGGDGARAQSAYVSLAVAPAQDGRVLLKKREVSV</sequence>
<proteinExistence type="inferred from homology"/>
<dbReference type="GO" id="GO:0004497">
    <property type="term" value="F:monooxygenase activity"/>
    <property type="evidence" value="ECO:0007669"/>
    <property type="project" value="UniProtKB-KW"/>
</dbReference>